<dbReference type="CDD" id="cd00167">
    <property type="entry name" value="SANT"/>
    <property type="match status" value="2"/>
</dbReference>
<dbReference type="GO" id="GO:0000978">
    <property type="term" value="F:RNA polymerase II cis-regulatory region sequence-specific DNA binding"/>
    <property type="evidence" value="ECO:0007669"/>
    <property type="project" value="TreeGrafter"/>
</dbReference>
<protein>
    <submittedName>
        <fullName evidence="8">R2r3-MYB transcription factor</fullName>
    </submittedName>
</protein>
<dbReference type="SMART" id="SM00717">
    <property type="entry name" value="SANT"/>
    <property type="match status" value="2"/>
</dbReference>
<evidence type="ECO:0000313" key="8">
    <source>
        <dbReference type="EMBL" id="OHT03101.1"/>
    </source>
</evidence>
<feature type="domain" description="Myb-like" evidence="6">
    <location>
        <begin position="70"/>
        <end position="120"/>
    </location>
</feature>
<gene>
    <name evidence="8" type="ORF">TRFO_29573</name>
</gene>
<feature type="compositionally biased region" description="Basic and acidic residues" evidence="5">
    <location>
        <begin position="9"/>
        <end position="25"/>
    </location>
</feature>
<accession>A0A1J4K0S5</accession>
<name>A0A1J4K0S5_9EUKA</name>
<evidence type="ECO:0000256" key="4">
    <source>
        <dbReference type="ARBA" id="ARBA00023242"/>
    </source>
</evidence>
<dbReference type="RefSeq" id="XP_068356237.1">
    <property type="nucleotide sequence ID" value="XM_068506856.1"/>
</dbReference>
<dbReference type="GO" id="GO:0019185">
    <property type="term" value="C:snRNA-activating protein complex"/>
    <property type="evidence" value="ECO:0007669"/>
    <property type="project" value="TreeGrafter"/>
</dbReference>
<dbReference type="Gene3D" id="1.10.10.60">
    <property type="entry name" value="Homeodomain-like"/>
    <property type="match status" value="2"/>
</dbReference>
<evidence type="ECO:0000313" key="9">
    <source>
        <dbReference type="Proteomes" id="UP000179807"/>
    </source>
</evidence>
<dbReference type="PANTHER" id="PTHR46621">
    <property type="entry name" value="SNRNA-ACTIVATING PROTEIN COMPLEX SUBUNIT 4"/>
    <property type="match status" value="1"/>
</dbReference>
<evidence type="ECO:0000256" key="1">
    <source>
        <dbReference type="ARBA" id="ARBA00023015"/>
    </source>
</evidence>
<dbReference type="PROSITE" id="PS50090">
    <property type="entry name" value="MYB_LIKE"/>
    <property type="match status" value="2"/>
</dbReference>
<dbReference type="GeneID" id="94841560"/>
<dbReference type="AlphaFoldDB" id="A0A1J4K0S5"/>
<feature type="domain" description="HTH myb-type" evidence="7">
    <location>
        <begin position="76"/>
        <end position="124"/>
    </location>
</feature>
<dbReference type="GO" id="GO:0042796">
    <property type="term" value="P:snRNA transcription by RNA polymerase III"/>
    <property type="evidence" value="ECO:0007669"/>
    <property type="project" value="TreeGrafter"/>
</dbReference>
<evidence type="ECO:0000259" key="7">
    <source>
        <dbReference type="PROSITE" id="PS51294"/>
    </source>
</evidence>
<keyword evidence="4" id="KW-0539">Nucleus</keyword>
<organism evidence="8 9">
    <name type="scientific">Tritrichomonas foetus</name>
    <dbReference type="NCBI Taxonomy" id="1144522"/>
    <lineage>
        <taxon>Eukaryota</taxon>
        <taxon>Metamonada</taxon>
        <taxon>Parabasalia</taxon>
        <taxon>Tritrichomonadida</taxon>
        <taxon>Tritrichomonadidae</taxon>
        <taxon>Tritrichomonas</taxon>
    </lineage>
</organism>
<dbReference type="InterPro" id="IPR017930">
    <property type="entry name" value="Myb_dom"/>
</dbReference>
<comment type="caution">
    <text evidence="8">The sequence shown here is derived from an EMBL/GenBank/DDBJ whole genome shotgun (WGS) entry which is preliminary data.</text>
</comment>
<evidence type="ECO:0000259" key="6">
    <source>
        <dbReference type="PROSITE" id="PS50090"/>
    </source>
</evidence>
<dbReference type="GO" id="GO:0001006">
    <property type="term" value="F:RNA polymerase III type 3 promoter sequence-specific DNA binding"/>
    <property type="evidence" value="ECO:0007669"/>
    <property type="project" value="TreeGrafter"/>
</dbReference>
<sequence>MNTTIAKTDLSESTKSDAPGRHRQKFLPEEDKILSEMVEKLGPKKWNRIAQFLPNRTARQCRDRYCNYLAPGFFNGEWSQKEDDLLYEKYCELGPKWAQMKAFFQSRSPNSLKNRWNYFVSKRYSPVNKMPTNSIENSNAHQLKPIQLNISQNLQFFDQEIQTSPLTPPYSFELATTSNTNSMVLQQNSQNQPTTNVISDFNSSNLNKEKTVEIINYQDEMEEVENIIHSSFEQPKIDSLKMFDGVHDFILDISQPIVDRTDIGDLFDISGLSLELAPITL</sequence>
<dbReference type="EMBL" id="MLAK01000839">
    <property type="protein sequence ID" value="OHT03101.1"/>
    <property type="molecule type" value="Genomic_DNA"/>
</dbReference>
<dbReference type="InterPro" id="IPR051575">
    <property type="entry name" value="Myb-like_DNA-bd"/>
</dbReference>
<dbReference type="InterPro" id="IPR009057">
    <property type="entry name" value="Homeodomain-like_sf"/>
</dbReference>
<feature type="domain" description="HTH myb-type" evidence="7">
    <location>
        <begin position="18"/>
        <end position="73"/>
    </location>
</feature>
<dbReference type="Pfam" id="PF00249">
    <property type="entry name" value="Myb_DNA-binding"/>
    <property type="match status" value="2"/>
</dbReference>
<dbReference type="InterPro" id="IPR001005">
    <property type="entry name" value="SANT/Myb"/>
</dbReference>
<proteinExistence type="predicted"/>
<feature type="region of interest" description="Disordered" evidence="5">
    <location>
        <begin position="1"/>
        <end position="25"/>
    </location>
</feature>
<dbReference type="Proteomes" id="UP000179807">
    <property type="component" value="Unassembled WGS sequence"/>
</dbReference>
<evidence type="ECO:0000256" key="2">
    <source>
        <dbReference type="ARBA" id="ARBA00023125"/>
    </source>
</evidence>
<dbReference type="PROSITE" id="PS51294">
    <property type="entry name" value="HTH_MYB"/>
    <property type="match status" value="2"/>
</dbReference>
<keyword evidence="1" id="KW-0805">Transcription regulation</keyword>
<keyword evidence="2" id="KW-0238">DNA-binding</keyword>
<reference evidence="8" key="1">
    <citation type="submission" date="2016-10" db="EMBL/GenBank/DDBJ databases">
        <authorList>
            <person name="Benchimol M."/>
            <person name="Almeida L.G."/>
            <person name="Vasconcelos A.T."/>
            <person name="Perreira-Neves A."/>
            <person name="Rosa I.A."/>
            <person name="Tasca T."/>
            <person name="Bogo M.R."/>
            <person name="de Souza W."/>
        </authorList>
    </citation>
    <scope>NUCLEOTIDE SEQUENCE [LARGE SCALE GENOMIC DNA]</scope>
    <source>
        <strain evidence="8">K</strain>
    </source>
</reference>
<keyword evidence="9" id="KW-1185">Reference proteome</keyword>
<feature type="domain" description="Myb-like" evidence="6">
    <location>
        <begin position="18"/>
        <end position="69"/>
    </location>
</feature>
<dbReference type="PANTHER" id="PTHR46621:SF1">
    <property type="entry name" value="SNRNA-ACTIVATING PROTEIN COMPLEX SUBUNIT 4"/>
    <property type="match status" value="1"/>
</dbReference>
<keyword evidence="3" id="KW-0804">Transcription</keyword>
<dbReference type="VEuPathDB" id="TrichDB:TRFO_29573"/>
<evidence type="ECO:0000256" key="5">
    <source>
        <dbReference type="SAM" id="MobiDB-lite"/>
    </source>
</evidence>
<dbReference type="SUPFAM" id="SSF46689">
    <property type="entry name" value="Homeodomain-like"/>
    <property type="match status" value="1"/>
</dbReference>
<evidence type="ECO:0000256" key="3">
    <source>
        <dbReference type="ARBA" id="ARBA00023163"/>
    </source>
</evidence>
<dbReference type="GO" id="GO:0042795">
    <property type="term" value="P:snRNA transcription by RNA polymerase II"/>
    <property type="evidence" value="ECO:0007669"/>
    <property type="project" value="TreeGrafter"/>
</dbReference>